<dbReference type="EMBL" id="JABWDY010022699">
    <property type="protein sequence ID" value="KAF5191546.1"/>
    <property type="molecule type" value="Genomic_DNA"/>
</dbReference>
<dbReference type="Proteomes" id="UP000554482">
    <property type="component" value="Unassembled WGS sequence"/>
</dbReference>
<evidence type="ECO:0000313" key="2">
    <source>
        <dbReference type="Proteomes" id="UP000554482"/>
    </source>
</evidence>
<accession>A0A7J6W2F3</accession>
<proteinExistence type="predicted"/>
<reference evidence="1 2" key="1">
    <citation type="submission" date="2020-06" db="EMBL/GenBank/DDBJ databases">
        <title>Transcriptomic and genomic resources for Thalictrum thalictroides and T. hernandezii: Facilitating candidate gene discovery in an emerging model plant lineage.</title>
        <authorList>
            <person name="Arias T."/>
            <person name="Riano-Pachon D.M."/>
            <person name="Di Stilio V.S."/>
        </authorList>
    </citation>
    <scope>NUCLEOTIDE SEQUENCE [LARGE SCALE GENOMIC DNA]</scope>
    <source>
        <strain evidence="2">cv. WT478/WT964</strain>
        <tissue evidence="1">Leaves</tissue>
    </source>
</reference>
<name>A0A7J6W2F3_THATH</name>
<keyword evidence="2" id="KW-1185">Reference proteome</keyword>
<evidence type="ECO:0000313" key="1">
    <source>
        <dbReference type="EMBL" id="KAF5191546.1"/>
    </source>
</evidence>
<sequence>MRRWNQSMLYQELEFKCAILSDGVRLSNTWSWGYNPEWSIRPDGIYRWTGKTLGWFGKGEWRKETDVYTDFW</sequence>
<organism evidence="1 2">
    <name type="scientific">Thalictrum thalictroides</name>
    <name type="common">Rue-anemone</name>
    <name type="synonym">Anemone thalictroides</name>
    <dbReference type="NCBI Taxonomy" id="46969"/>
    <lineage>
        <taxon>Eukaryota</taxon>
        <taxon>Viridiplantae</taxon>
        <taxon>Streptophyta</taxon>
        <taxon>Embryophyta</taxon>
        <taxon>Tracheophyta</taxon>
        <taxon>Spermatophyta</taxon>
        <taxon>Magnoliopsida</taxon>
        <taxon>Ranunculales</taxon>
        <taxon>Ranunculaceae</taxon>
        <taxon>Thalictroideae</taxon>
        <taxon>Thalictrum</taxon>
    </lineage>
</organism>
<gene>
    <name evidence="1" type="ORF">FRX31_018865</name>
</gene>
<dbReference type="AlphaFoldDB" id="A0A7J6W2F3"/>
<protein>
    <submittedName>
        <fullName evidence="1">Uncharacterized protein</fullName>
    </submittedName>
</protein>
<comment type="caution">
    <text evidence="1">The sequence shown here is derived from an EMBL/GenBank/DDBJ whole genome shotgun (WGS) entry which is preliminary data.</text>
</comment>